<dbReference type="GO" id="GO:0005886">
    <property type="term" value="C:plasma membrane"/>
    <property type="evidence" value="ECO:0007669"/>
    <property type="project" value="UniProtKB-SubCell"/>
</dbReference>
<gene>
    <name evidence="3" type="ORF">FHS48_002917</name>
</gene>
<evidence type="ECO:0000256" key="1">
    <source>
        <dbReference type="HAMAP-Rule" id="MF_00386"/>
    </source>
</evidence>
<proteinExistence type="inferred from homology"/>
<evidence type="ECO:0000256" key="2">
    <source>
        <dbReference type="SAM" id="MobiDB-lite"/>
    </source>
</evidence>
<name>A0A7W9ZHB8_NOVIT</name>
<dbReference type="RefSeq" id="WP_184264285.1">
    <property type="nucleotide sequence ID" value="NZ_JACIIX010000011.1"/>
</dbReference>
<keyword evidence="1" id="KW-0472">Membrane</keyword>
<organism evidence="3 4">
    <name type="scientific">Novispirillum itersonii</name>
    <name type="common">Aquaspirillum itersonii</name>
    <dbReference type="NCBI Taxonomy" id="189"/>
    <lineage>
        <taxon>Bacteria</taxon>
        <taxon>Pseudomonadati</taxon>
        <taxon>Pseudomonadota</taxon>
        <taxon>Alphaproteobacteria</taxon>
        <taxon>Rhodospirillales</taxon>
        <taxon>Novispirillaceae</taxon>
        <taxon>Novispirillum</taxon>
    </lineage>
</organism>
<accession>A0A7W9ZHB8</accession>
<comment type="subcellular location">
    <subcellularLocation>
        <location evidence="1">Cell membrane</location>
        <topology evidence="1">Peripheral membrane protein</topology>
        <orientation evidence="1">Cytoplasmic side</orientation>
    </subcellularLocation>
</comment>
<dbReference type="InterPro" id="IPR002696">
    <property type="entry name" value="Membr_insert_effic_factor_YidD"/>
</dbReference>
<sequence>MTGPDPSSRVRTPPRLPALLDLPLRLLFLTLIHAYRLLLSPLLPPSCRYTPTCSAYGLEAVRRHGALYGGWLTLRRILRCHPWGGQGYDPVPGSHDPQTEADRLHRHGPGCGHTPQKSDK</sequence>
<comment type="similarity">
    <text evidence="1">Belongs to the UPF0161 family.</text>
</comment>
<feature type="region of interest" description="Disordered" evidence="2">
    <location>
        <begin position="88"/>
        <end position="120"/>
    </location>
</feature>
<dbReference type="NCBIfam" id="TIGR00278">
    <property type="entry name" value="membrane protein insertion efficiency factor YidD"/>
    <property type="match status" value="1"/>
</dbReference>
<keyword evidence="1" id="KW-1003">Cell membrane</keyword>
<dbReference type="AlphaFoldDB" id="A0A7W9ZHB8"/>
<dbReference type="Proteomes" id="UP000544872">
    <property type="component" value="Unassembled WGS sequence"/>
</dbReference>
<comment type="function">
    <text evidence="1">Could be involved in insertion of integral membrane proteins into the membrane.</text>
</comment>
<evidence type="ECO:0000313" key="3">
    <source>
        <dbReference type="EMBL" id="MBB6211478.1"/>
    </source>
</evidence>
<protein>
    <recommendedName>
        <fullName evidence="1">Putative membrane protein insertion efficiency factor</fullName>
    </recommendedName>
</protein>
<dbReference type="PANTHER" id="PTHR33383">
    <property type="entry name" value="MEMBRANE PROTEIN INSERTION EFFICIENCY FACTOR-RELATED"/>
    <property type="match status" value="1"/>
</dbReference>
<comment type="caution">
    <text evidence="3">The sequence shown here is derived from an EMBL/GenBank/DDBJ whole genome shotgun (WGS) entry which is preliminary data.</text>
</comment>
<dbReference type="HAMAP" id="MF_00386">
    <property type="entry name" value="UPF0161_YidD"/>
    <property type="match status" value="1"/>
</dbReference>
<dbReference type="EMBL" id="JACIIX010000011">
    <property type="protein sequence ID" value="MBB6211478.1"/>
    <property type="molecule type" value="Genomic_DNA"/>
</dbReference>
<keyword evidence="4" id="KW-1185">Reference proteome</keyword>
<evidence type="ECO:0000313" key="4">
    <source>
        <dbReference type="Proteomes" id="UP000544872"/>
    </source>
</evidence>
<reference evidence="3 4" key="1">
    <citation type="submission" date="2020-08" db="EMBL/GenBank/DDBJ databases">
        <title>Genomic Encyclopedia of Type Strains, Phase IV (KMG-IV): sequencing the most valuable type-strain genomes for metagenomic binning, comparative biology and taxonomic classification.</title>
        <authorList>
            <person name="Goeker M."/>
        </authorList>
    </citation>
    <scope>NUCLEOTIDE SEQUENCE [LARGE SCALE GENOMIC DNA]</scope>
    <source>
        <strain evidence="3 4">DSM 11590</strain>
    </source>
</reference>
<dbReference type="Pfam" id="PF01809">
    <property type="entry name" value="YidD"/>
    <property type="match status" value="1"/>
</dbReference>
<dbReference type="PANTHER" id="PTHR33383:SF1">
    <property type="entry name" value="MEMBRANE PROTEIN INSERTION EFFICIENCY FACTOR-RELATED"/>
    <property type="match status" value="1"/>
</dbReference>
<dbReference type="SMART" id="SM01234">
    <property type="entry name" value="Haemolytic"/>
    <property type="match status" value="1"/>
</dbReference>